<dbReference type="InterPro" id="IPR010982">
    <property type="entry name" value="Lambda_DNA-bd_dom_sf"/>
</dbReference>
<dbReference type="InterPro" id="IPR001387">
    <property type="entry name" value="Cro/C1-type_HTH"/>
</dbReference>
<evidence type="ECO:0000313" key="3">
    <source>
        <dbReference type="Proteomes" id="UP001250932"/>
    </source>
</evidence>
<accession>A0ABU3KBJ0</accession>
<dbReference type="PROSITE" id="PS50943">
    <property type="entry name" value="HTH_CROC1"/>
    <property type="match status" value="1"/>
</dbReference>
<evidence type="ECO:0000259" key="1">
    <source>
        <dbReference type="PROSITE" id="PS50943"/>
    </source>
</evidence>
<keyword evidence="3" id="KW-1185">Reference proteome</keyword>
<dbReference type="RefSeq" id="WP_313834370.1">
    <property type="nucleotide sequence ID" value="NZ_JAQOUE010000002.1"/>
</dbReference>
<sequence length="332" mass="38105">MECAKYVEQVKDRCGLRSDYALAKCLGITQPEANLIRRGRKIPNPDLCVRIAKLLGMNPVALLLLAQKDKAPKPVKPYWTMALTAVDVMSQVPKRPRYLPKKIEAIGLELRQLANQELCFDGALAHAEAVRLMETTQHSVDSVMERWHLWRKGEPFYPNYLLVNQGAVQRDVVIRRLLILTKRDLKEAKSIADSVQVLQDQKQAGVRVFYALREELENSVTFQRLVHAFSTYGGVDEINTALFDEELLLFSRGYQQVPLGLPKGGQSFTHIDQLHLTWKAEHLHHLNPLPLFEMTRFVSPFRGEVTFRRQITRWQTKKNSRSINNSAARGRR</sequence>
<comment type="caution">
    <text evidence="2">The sequence shown here is derived from an EMBL/GenBank/DDBJ whole genome shotgun (WGS) entry which is preliminary data.</text>
</comment>
<dbReference type="EMBL" id="JAQOUE010000002">
    <property type="protein sequence ID" value="MDT7043777.1"/>
    <property type="molecule type" value="Genomic_DNA"/>
</dbReference>
<dbReference type="Proteomes" id="UP001250932">
    <property type="component" value="Unassembled WGS sequence"/>
</dbReference>
<protein>
    <recommendedName>
        <fullName evidence="1">HTH cro/C1-type domain-containing protein</fullName>
    </recommendedName>
</protein>
<dbReference type="SUPFAM" id="SSF47413">
    <property type="entry name" value="lambda repressor-like DNA-binding domains"/>
    <property type="match status" value="1"/>
</dbReference>
<evidence type="ECO:0000313" key="2">
    <source>
        <dbReference type="EMBL" id="MDT7043777.1"/>
    </source>
</evidence>
<dbReference type="CDD" id="cd00093">
    <property type="entry name" value="HTH_XRE"/>
    <property type="match status" value="1"/>
</dbReference>
<organism evidence="2 3">
    <name type="scientific">Candidatus Nitronereus thalassa</name>
    <dbReference type="NCBI Taxonomy" id="3020898"/>
    <lineage>
        <taxon>Bacteria</taxon>
        <taxon>Pseudomonadati</taxon>
        <taxon>Nitrospirota</taxon>
        <taxon>Nitrospiria</taxon>
        <taxon>Nitrospirales</taxon>
        <taxon>Nitrospiraceae</taxon>
        <taxon>Candidatus Nitronereus</taxon>
    </lineage>
</organism>
<reference evidence="2 3" key="1">
    <citation type="journal article" date="2023" name="ISME J.">
        <title>Cultivation and genomic characterization of novel and ubiquitous marine nitrite-oxidizing bacteria from the Nitrospirales.</title>
        <authorList>
            <person name="Mueller A.J."/>
            <person name="Daebeler A."/>
            <person name="Herbold C.W."/>
            <person name="Kirkegaard R.H."/>
            <person name="Daims H."/>
        </authorList>
    </citation>
    <scope>NUCLEOTIDE SEQUENCE [LARGE SCALE GENOMIC DNA]</scope>
    <source>
        <strain evidence="2 3">EB</strain>
    </source>
</reference>
<feature type="domain" description="HTH cro/C1-type" evidence="1">
    <location>
        <begin position="21"/>
        <end position="62"/>
    </location>
</feature>
<gene>
    <name evidence="2" type="ORF">PPG34_15590</name>
</gene>
<proteinExistence type="predicted"/>
<dbReference type="Gene3D" id="1.10.260.40">
    <property type="entry name" value="lambda repressor-like DNA-binding domains"/>
    <property type="match status" value="1"/>
</dbReference>
<name>A0ABU3KBJ0_9BACT</name>